<evidence type="ECO:0000313" key="2">
    <source>
        <dbReference type="EMBL" id="MFC4302596.1"/>
    </source>
</evidence>
<feature type="domain" description="Transposase zinc-ribbon" evidence="1">
    <location>
        <begin position="19"/>
        <end position="65"/>
    </location>
</feature>
<dbReference type="Pfam" id="PF12760">
    <property type="entry name" value="Zn_ribbon_IS1595"/>
    <property type="match status" value="1"/>
</dbReference>
<accession>A0ABV8S4W0</accession>
<organism evidence="2 3">
    <name type="scientific">Cohnella boryungensis</name>
    <dbReference type="NCBI Taxonomy" id="768479"/>
    <lineage>
        <taxon>Bacteria</taxon>
        <taxon>Bacillati</taxon>
        <taxon>Bacillota</taxon>
        <taxon>Bacilli</taxon>
        <taxon>Bacillales</taxon>
        <taxon>Paenibacillaceae</taxon>
        <taxon>Cohnella</taxon>
    </lineage>
</organism>
<dbReference type="Proteomes" id="UP001595755">
    <property type="component" value="Unassembled WGS sequence"/>
</dbReference>
<gene>
    <name evidence="2" type="ORF">ACFO1S_03970</name>
</gene>
<name>A0ABV8S4W0_9BACL</name>
<dbReference type="InterPro" id="IPR024442">
    <property type="entry name" value="Transposase_Zn_ribbon"/>
</dbReference>
<keyword evidence="3" id="KW-1185">Reference proteome</keyword>
<proteinExistence type="predicted"/>
<evidence type="ECO:0000259" key="1">
    <source>
        <dbReference type="Pfam" id="PF12760"/>
    </source>
</evidence>
<comment type="caution">
    <text evidence="2">The sequence shown here is derived from an EMBL/GenBank/DDBJ whole genome shotgun (WGS) entry which is preliminary data.</text>
</comment>
<dbReference type="RefSeq" id="WP_204604371.1">
    <property type="nucleotide sequence ID" value="NZ_JBHSED010000004.1"/>
</dbReference>
<reference evidence="3" key="1">
    <citation type="journal article" date="2019" name="Int. J. Syst. Evol. Microbiol.">
        <title>The Global Catalogue of Microorganisms (GCM) 10K type strain sequencing project: providing services to taxonomists for standard genome sequencing and annotation.</title>
        <authorList>
            <consortium name="The Broad Institute Genomics Platform"/>
            <consortium name="The Broad Institute Genome Sequencing Center for Infectious Disease"/>
            <person name="Wu L."/>
            <person name="Ma J."/>
        </authorList>
    </citation>
    <scope>NUCLEOTIDE SEQUENCE [LARGE SCALE GENOMIC DNA]</scope>
    <source>
        <strain evidence="3">CGMCC 4.1641</strain>
    </source>
</reference>
<dbReference type="EMBL" id="JBHSED010000004">
    <property type="protein sequence ID" value="MFC4302596.1"/>
    <property type="molecule type" value="Genomic_DNA"/>
</dbReference>
<protein>
    <submittedName>
        <fullName evidence="2">Transposase</fullName>
    </submittedName>
</protein>
<evidence type="ECO:0000313" key="3">
    <source>
        <dbReference type="Proteomes" id="UP001595755"/>
    </source>
</evidence>
<sequence length="309" mass="35811">MSLRINNDNFGAYCAKFSNERACFQALFDIKWPDGYRCPQCGDPRFYLISTRRLPLYECRACRVQTSLISGTIMEGSRTPLHRWFQAIYLHTQLGCVNARQLSAAIQVTYKTAWLICHKIRRAMTHAESGRFLSGIVRVSDTLYSKRLTPTFEWHNQEQLLLVGASGDSSEEPDLIVVEHQSKANLRDKYDCTDPTPFIHKHVAPKFIKDTVFTRRYGKNMNQTLAWMGYHITWWAGRIFRGIGPKHLQAYLNQFCYYYNRPSHTLYDELLSDCVASQRITYKELIRSTVSRRLTRCSPRASRPASQTG</sequence>